<evidence type="ECO:0000256" key="5">
    <source>
        <dbReference type="ARBA" id="ARBA00022792"/>
    </source>
</evidence>
<dbReference type="GeneID" id="34618794"/>
<dbReference type="Proteomes" id="UP000515125">
    <property type="component" value="Unplaced"/>
</dbReference>
<evidence type="ECO:0000256" key="4">
    <source>
        <dbReference type="ARBA" id="ARBA00022692"/>
    </source>
</evidence>
<comment type="similarity">
    <text evidence="2">Belongs to the Tim17/Tim22/Tim23 family.</text>
</comment>
<dbReference type="PANTHER" id="PTHR10485:SF0">
    <property type="entry name" value="AT05822P-RELATED"/>
    <property type="match status" value="1"/>
</dbReference>
<evidence type="ECO:0000313" key="14">
    <source>
        <dbReference type="RefSeq" id="XP_022591809.2"/>
    </source>
</evidence>
<evidence type="ECO:0000256" key="1">
    <source>
        <dbReference type="ARBA" id="ARBA00004448"/>
    </source>
</evidence>
<keyword evidence="10 12" id="KW-0472">Membrane</keyword>
<evidence type="ECO:0000256" key="8">
    <source>
        <dbReference type="ARBA" id="ARBA00023010"/>
    </source>
</evidence>
<keyword evidence="5" id="KW-0999">Mitochondrion inner membrane</keyword>
<feature type="region of interest" description="Disordered" evidence="11">
    <location>
        <begin position="180"/>
        <end position="203"/>
    </location>
</feature>
<dbReference type="OrthoDB" id="2261329at2759"/>
<evidence type="ECO:0000256" key="6">
    <source>
        <dbReference type="ARBA" id="ARBA00022927"/>
    </source>
</evidence>
<dbReference type="GO" id="GO:0008320">
    <property type="term" value="F:protein transmembrane transporter activity"/>
    <property type="evidence" value="ECO:0007669"/>
    <property type="project" value="TreeGrafter"/>
</dbReference>
<dbReference type="Pfam" id="PF02466">
    <property type="entry name" value="Tim17"/>
    <property type="match status" value="1"/>
</dbReference>
<gene>
    <name evidence="14" type="primary">LOC34618794</name>
</gene>
<keyword evidence="9" id="KW-0496">Mitochondrion</keyword>
<evidence type="ECO:0000256" key="9">
    <source>
        <dbReference type="ARBA" id="ARBA00023128"/>
    </source>
</evidence>
<feature type="transmembrane region" description="Helical" evidence="12">
    <location>
        <begin position="20"/>
        <end position="37"/>
    </location>
</feature>
<dbReference type="PANTHER" id="PTHR10485">
    <property type="entry name" value="MITOCHONDRIAL IMPORT INNER MEMBRANE TRANSLOCASE SUBUNIT TIM-17"/>
    <property type="match status" value="1"/>
</dbReference>
<keyword evidence="8" id="KW-0811">Translocation</keyword>
<sequence>MAGSRDLNREPCPDRILDDLGGAFGMGALGGFLWHFAKGWRNSPKYEKWRGALFSGSLKSPTVGSAFATWGGIFCAFDCTLAYARGGKEDSWNPVLAGAATGGVLSMRSGWRSCARNAAVGGILLGIIEVVQIMFLRGAPSMTPRKQFQQMKEYEELQQQQQQQQQRAAPVSLWSRFLPASGSSPTAASASPSELLHDSAALR</sequence>
<keyword evidence="3" id="KW-0813">Transport</keyword>
<evidence type="ECO:0000256" key="3">
    <source>
        <dbReference type="ARBA" id="ARBA00022448"/>
    </source>
</evidence>
<accession>A0A6P5WEG3</accession>
<feature type="transmembrane region" description="Helical" evidence="12">
    <location>
        <begin position="118"/>
        <end position="136"/>
    </location>
</feature>
<feature type="compositionally biased region" description="Low complexity" evidence="11">
    <location>
        <begin position="180"/>
        <end position="193"/>
    </location>
</feature>
<evidence type="ECO:0000256" key="7">
    <source>
        <dbReference type="ARBA" id="ARBA00022989"/>
    </source>
</evidence>
<name>A0A6P5WEG3_9EIME</name>
<evidence type="ECO:0000256" key="12">
    <source>
        <dbReference type="SAM" id="Phobius"/>
    </source>
</evidence>
<keyword evidence="6" id="KW-0653">Protein transport</keyword>
<reference evidence="14" key="1">
    <citation type="submission" date="2025-08" db="UniProtKB">
        <authorList>
            <consortium name="RefSeq"/>
        </authorList>
    </citation>
    <scope>IDENTIFICATION</scope>
</reference>
<keyword evidence="13" id="KW-1185">Reference proteome</keyword>
<comment type="subcellular location">
    <subcellularLocation>
        <location evidence="1">Mitochondrion inner membrane</location>
        <topology evidence="1">Multi-pass membrane protein</topology>
    </subcellularLocation>
</comment>
<evidence type="ECO:0000256" key="11">
    <source>
        <dbReference type="SAM" id="MobiDB-lite"/>
    </source>
</evidence>
<keyword evidence="7 12" id="KW-1133">Transmembrane helix</keyword>
<organism evidence="13 14">
    <name type="scientific">Cyclospora cayetanensis</name>
    <dbReference type="NCBI Taxonomy" id="88456"/>
    <lineage>
        <taxon>Eukaryota</taxon>
        <taxon>Sar</taxon>
        <taxon>Alveolata</taxon>
        <taxon>Apicomplexa</taxon>
        <taxon>Conoidasida</taxon>
        <taxon>Coccidia</taxon>
        <taxon>Eucoccidiorida</taxon>
        <taxon>Eimeriorina</taxon>
        <taxon>Eimeriidae</taxon>
        <taxon>Cyclospora</taxon>
    </lineage>
</organism>
<dbReference type="AlphaFoldDB" id="A0A6P5WEG3"/>
<evidence type="ECO:0000313" key="13">
    <source>
        <dbReference type="Proteomes" id="UP000515125"/>
    </source>
</evidence>
<evidence type="ECO:0000256" key="10">
    <source>
        <dbReference type="ARBA" id="ARBA00023136"/>
    </source>
</evidence>
<proteinExistence type="inferred from homology"/>
<keyword evidence="4 12" id="KW-0812">Transmembrane</keyword>
<protein>
    <submittedName>
        <fullName evidence="14">Mitochondrial import inner membrane translocase subunit tim17</fullName>
    </submittedName>
</protein>
<dbReference type="RefSeq" id="XP_022591809.2">
    <property type="nucleotide sequence ID" value="XM_022732112.2"/>
</dbReference>
<evidence type="ECO:0000256" key="2">
    <source>
        <dbReference type="ARBA" id="ARBA00008444"/>
    </source>
</evidence>
<dbReference type="GO" id="GO:0005744">
    <property type="term" value="C:TIM23 mitochondrial import inner membrane translocase complex"/>
    <property type="evidence" value="ECO:0007669"/>
    <property type="project" value="TreeGrafter"/>
</dbReference>
<dbReference type="GO" id="GO:0030150">
    <property type="term" value="P:protein import into mitochondrial matrix"/>
    <property type="evidence" value="ECO:0007669"/>
    <property type="project" value="TreeGrafter"/>
</dbReference>